<dbReference type="Gene3D" id="3.40.50.1450">
    <property type="entry name" value="HybD-like"/>
    <property type="match status" value="1"/>
</dbReference>
<dbReference type="STRING" id="565033.GACE_0712"/>
<dbReference type="RefSeq" id="WP_048091224.1">
    <property type="nucleotide sequence ID" value="NZ_CP009552.1"/>
</dbReference>
<dbReference type="KEGG" id="gac:GACE_0712"/>
<dbReference type="HOGENOM" id="CLU_1820941_0_0_2"/>
<gene>
    <name evidence="1" type="ORF">GACE_0712</name>
</gene>
<protein>
    <recommendedName>
        <fullName evidence="3">Hydrogenase maturation protease</fullName>
    </recommendedName>
</protein>
<evidence type="ECO:0000313" key="1">
    <source>
        <dbReference type="EMBL" id="AIY89763.1"/>
    </source>
</evidence>
<sequence>MTTVVIGVGNPYDEIDSTGLKIAEKLARVLKLECRLCFSPGLELADLMRECSVAIIVDSTCELDFGEVRLYEPRTPGLKKLIHSLDVLETLHITQFLLDEPPQKVIVIGIGVKDLKSAVGKIDELVMKIVELLETGGLHEG</sequence>
<evidence type="ECO:0000313" key="2">
    <source>
        <dbReference type="Proteomes" id="UP000030624"/>
    </source>
</evidence>
<accession>A0A0A7GD56</accession>
<dbReference type="AlphaFoldDB" id="A0A0A7GD56"/>
<organism evidence="1 2">
    <name type="scientific">Geoglobus acetivorans</name>
    <dbReference type="NCBI Taxonomy" id="565033"/>
    <lineage>
        <taxon>Archaea</taxon>
        <taxon>Methanobacteriati</taxon>
        <taxon>Methanobacteriota</taxon>
        <taxon>Archaeoglobi</taxon>
        <taxon>Archaeoglobales</taxon>
        <taxon>Archaeoglobaceae</taxon>
        <taxon>Geoglobus</taxon>
    </lineage>
</organism>
<name>A0A0A7GD56_GEOAI</name>
<dbReference type="SUPFAM" id="SSF53163">
    <property type="entry name" value="HybD-like"/>
    <property type="match status" value="1"/>
</dbReference>
<proteinExistence type="predicted"/>
<dbReference type="Proteomes" id="UP000030624">
    <property type="component" value="Chromosome"/>
</dbReference>
<dbReference type="GeneID" id="24797311"/>
<evidence type="ECO:0008006" key="3">
    <source>
        <dbReference type="Google" id="ProtNLM"/>
    </source>
</evidence>
<dbReference type="InterPro" id="IPR023430">
    <property type="entry name" value="Pept_HybD-like_dom_sf"/>
</dbReference>
<reference evidence="1 2" key="1">
    <citation type="journal article" date="2015" name="Appl. Environ. Microbiol.">
        <title>The Geoglobus acetivorans genome: Fe(III) reduction, acetate utilization, autotrophic growth, and degradation of aromatic compounds in a hyperthermophilic archaeon.</title>
        <authorList>
            <person name="Mardanov A.V."/>
            <person name="Slododkina G.B."/>
            <person name="Slobodkin A.I."/>
            <person name="Beletsky A.V."/>
            <person name="Gavrilov S.N."/>
            <person name="Kublanov I.V."/>
            <person name="Bonch-Osmolovskaya E.A."/>
            <person name="Skryabin K.G."/>
            <person name="Ravin N.V."/>
        </authorList>
    </citation>
    <scope>NUCLEOTIDE SEQUENCE [LARGE SCALE GENOMIC DNA]</scope>
    <source>
        <strain evidence="1 2">SBH6</strain>
    </source>
</reference>
<dbReference type="EMBL" id="CP009552">
    <property type="protein sequence ID" value="AIY89763.1"/>
    <property type="molecule type" value="Genomic_DNA"/>
</dbReference>